<dbReference type="Gene3D" id="1.10.8.60">
    <property type="match status" value="1"/>
</dbReference>
<dbReference type="GO" id="GO:0005737">
    <property type="term" value="C:cytoplasm"/>
    <property type="evidence" value="ECO:0007669"/>
    <property type="project" value="UniProtKB-SubCell"/>
</dbReference>
<evidence type="ECO:0000256" key="5">
    <source>
        <dbReference type="ARBA" id="ARBA00022801"/>
    </source>
</evidence>
<dbReference type="Gene3D" id="3.30.230.10">
    <property type="match status" value="1"/>
</dbReference>
<dbReference type="GO" id="GO:0006515">
    <property type="term" value="P:protein quality control for misfolded or incompletely synthesized proteins"/>
    <property type="evidence" value="ECO:0007669"/>
    <property type="project" value="UniProtKB-UniRule"/>
</dbReference>
<dbReference type="NCBIfam" id="TIGR00763">
    <property type="entry name" value="lon"/>
    <property type="match status" value="1"/>
</dbReference>
<dbReference type="InterPro" id="IPR020568">
    <property type="entry name" value="Ribosomal_Su5_D2-typ_SF"/>
</dbReference>
<evidence type="ECO:0000256" key="20">
    <source>
        <dbReference type="RuleBase" id="RU000591"/>
    </source>
</evidence>
<evidence type="ECO:0000256" key="12">
    <source>
        <dbReference type="ARBA" id="ARBA00066743"/>
    </source>
</evidence>
<dbReference type="EC" id="3.4.21.53" evidence="12 15"/>
<reference evidence="23 24" key="1">
    <citation type="submission" date="2019-01" db="EMBL/GenBank/DDBJ databases">
        <authorList>
            <consortium name="Pathogen Informatics"/>
        </authorList>
    </citation>
    <scope>NUCLEOTIDE SEQUENCE [LARGE SCALE GENOMIC DNA]</scope>
    <source>
        <strain evidence="23 24">NCTC10119</strain>
    </source>
</reference>
<dbReference type="Gene3D" id="3.40.50.300">
    <property type="entry name" value="P-loop containing nucleotide triphosphate hydrolases"/>
    <property type="match status" value="1"/>
</dbReference>
<comment type="subunit">
    <text evidence="9 15 16">Homohexamer. Organized in a ring with a central cavity.</text>
</comment>
<evidence type="ECO:0000256" key="10">
    <source>
        <dbReference type="ARBA" id="ARBA00050665"/>
    </source>
</evidence>
<evidence type="ECO:0000313" key="23">
    <source>
        <dbReference type="EMBL" id="VEU57154.1"/>
    </source>
</evidence>
<dbReference type="GO" id="GO:0005524">
    <property type="term" value="F:ATP binding"/>
    <property type="evidence" value="ECO:0007669"/>
    <property type="project" value="UniProtKB-UniRule"/>
</dbReference>
<evidence type="ECO:0000256" key="17">
    <source>
        <dbReference type="PIRSR" id="PIRSR001174-1"/>
    </source>
</evidence>
<dbReference type="InterPro" id="IPR003593">
    <property type="entry name" value="AAA+_ATPase"/>
</dbReference>
<dbReference type="PROSITE" id="PS51786">
    <property type="entry name" value="LON_PROTEOLYTIC"/>
    <property type="match status" value="1"/>
</dbReference>
<dbReference type="InterPro" id="IPR008269">
    <property type="entry name" value="Lon_proteolytic"/>
</dbReference>
<dbReference type="Gene3D" id="1.20.58.1480">
    <property type="match status" value="1"/>
</dbReference>
<organism evidence="23 24">
    <name type="scientific">Mycoplasmoides pneumoniae</name>
    <name type="common">Mycoplasma pneumoniae</name>
    <dbReference type="NCBI Taxonomy" id="2104"/>
    <lineage>
        <taxon>Bacteria</taxon>
        <taxon>Bacillati</taxon>
        <taxon>Mycoplasmatota</taxon>
        <taxon>Mycoplasmoidales</taxon>
        <taxon>Mycoplasmoidaceae</taxon>
        <taxon>Mycoplasmoides</taxon>
    </lineage>
</organism>
<keyword evidence="2 15" id="KW-0963">Cytoplasm</keyword>
<comment type="catalytic activity">
    <reaction evidence="10 15 16 19">
        <text>Hydrolysis of proteins in presence of ATP.</text>
        <dbReference type="EC" id="3.4.21.53"/>
    </reaction>
</comment>
<evidence type="ECO:0000256" key="4">
    <source>
        <dbReference type="ARBA" id="ARBA00022741"/>
    </source>
</evidence>
<evidence type="ECO:0000256" key="2">
    <source>
        <dbReference type="ARBA" id="ARBA00022490"/>
    </source>
</evidence>
<comment type="subcellular location">
    <subcellularLocation>
        <location evidence="1 15 16">Cytoplasm</location>
    </subcellularLocation>
</comment>
<dbReference type="InterPro" id="IPR004815">
    <property type="entry name" value="Lon_bac/euk-typ"/>
</dbReference>
<dbReference type="InterPro" id="IPR003111">
    <property type="entry name" value="Lon_prtase_N"/>
</dbReference>
<evidence type="ECO:0000259" key="21">
    <source>
        <dbReference type="PROSITE" id="PS51786"/>
    </source>
</evidence>
<dbReference type="InterPro" id="IPR046336">
    <property type="entry name" value="Lon_prtase_N_sf"/>
</dbReference>
<feature type="binding site" evidence="15 18">
    <location>
        <begin position="409"/>
        <end position="416"/>
    </location>
    <ligand>
        <name>ATP</name>
        <dbReference type="ChEBI" id="CHEBI:30616"/>
    </ligand>
</feature>
<comment type="function">
    <text evidence="11 15">ATP-dependent serine protease that mediates the selective degradation of mutant and abnormal proteins as well as certain short-lived regulatory proteins. Required for cellular homeostasis and for survival from DNA damage and developmental changes induced by stress. Degrades polypeptides processively to yield small peptide fragments that are 5 to 10 amino acids long. Binds to DNA in a double-stranded, site-specific manner.</text>
</comment>
<gene>
    <name evidence="23" type="primary">MCYN0354</name>
    <name evidence="15" type="synonym">lon</name>
    <name evidence="23" type="ORF">NCTC10119_00418</name>
</gene>
<feature type="active site" evidence="15 17">
    <location>
        <position position="775"/>
    </location>
</feature>
<evidence type="ECO:0000313" key="24">
    <source>
        <dbReference type="Proteomes" id="UP000289557"/>
    </source>
</evidence>
<evidence type="ECO:0000256" key="16">
    <source>
        <dbReference type="PIRNR" id="PIRNR001174"/>
    </source>
</evidence>
<dbReference type="PANTHER" id="PTHR10046">
    <property type="entry name" value="ATP DEPENDENT LON PROTEASE FAMILY MEMBER"/>
    <property type="match status" value="1"/>
</dbReference>
<accession>A0AB38W8A4</accession>
<dbReference type="SUPFAM" id="SSF88697">
    <property type="entry name" value="PUA domain-like"/>
    <property type="match status" value="1"/>
</dbReference>
<comment type="induction">
    <text evidence="15">By heat shock.</text>
</comment>
<dbReference type="PRINTS" id="PR00830">
    <property type="entry name" value="ENDOLAPTASE"/>
</dbReference>
<evidence type="ECO:0000256" key="18">
    <source>
        <dbReference type="PIRSR" id="PIRSR001174-2"/>
    </source>
</evidence>
<evidence type="ECO:0000256" key="8">
    <source>
        <dbReference type="ARBA" id="ARBA00023016"/>
    </source>
</evidence>
<dbReference type="Gene3D" id="2.30.130.40">
    <property type="entry name" value="LON domain-like"/>
    <property type="match status" value="1"/>
</dbReference>
<dbReference type="AlphaFoldDB" id="A0AB38W8A4"/>
<dbReference type="GO" id="GO:0034605">
    <property type="term" value="P:cellular response to heat"/>
    <property type="evidence" value="ECO:0007669"/>
    <property type="project" value="UniProtKB-UniRule"/>
</dbReference>
<dbReference type="SMART" id="SM00464">
    <property type="entry name" value="LON"/>
    <property type="match status" value="1"/>
</dbReference>
<dbReference type="InterPro" id="IPR027543">
    <property type="entry name" value="Lon_bac"/>
</dbReference>
<dbReference type="PROSITE" id="PS01046">
    <property type="entry name" value="LON_SER"/>
    <property type="match status" value="1"/>
</dbReference>
<keyword evidence="3 15" id="KW-0645">Protease</keyword>
<dbReference type="InterPro" id="IPR054594">
    <property type="entry name" value="Lon_lid"/>
</dbReference>
<dbReference type="GO" id="GO:0043565">
    <property type="term" value="F:sequence-specific DNA binding"/>
    <property type="evidence" value="ECO:0007669"/>
    <property type="project" value="UniProtKB-UniRule"/>
</dbReference>
<keyword evidence="6 15" id="KW-0720">Serine protease</keyword>
<evidence type="ECO:0000256" key="7">
    <source>
        <dbReference type="ARBA" id="ARBA00022840"/>
    </source>
</evidence>
<dbReference type="InterPro" id="IPR027065">
    <property type="entry name" value="Lon_Prtase"/>
</dbReference>
<dbReference type="InterPro" id="IPR003959">
    <property type="entry name" value="ATPase_AAA_core"/>
</dbReference>
<dbReference type="InterPro" id="IPR027417">
    <property type="entry name" value="P-loop_NTPase"/>
</dbReference>
<dbReference type="Pfam" id="PF00004">
    <property type="entry name" value="AAA"/>
    <property type="match status" value="1"/>
</dbReference>
<dbReference type="InterPro" id="IPR015947">
    <property type="entry name" value="PUA-like_sf"/>
</dbReference>
<dbReference type="SUPFAM" id="SSF54211">
    <property type="entry name" value="Ribosomal protein S5 domain 2-like"/>
    <property type="match status" value="1"/>
</dbReference>
<dbReference type="Pfam" id="PF05362">
    <property type="entry name" value="Lon_C"/>
    <property type="match status" value="1"/>
</dbReference>
<evidence type="ECO:0000256" key="1">
    <source>
        <dbReference type="ARBA" id="ARBA00004496"/>
    </source>
</evidence>
<dbReference type="FunFam" id="3.40.50.300:FF:000021">
    <property type="entry name" value="Lon protease homolog"/>
    <property type="match status" value="1"/>
</dbReference>
<dbReference type="Proteomes" id="UP000289557">
    <property type="component" value="Chromosome"/>
</dbReference>
<keyword evidence="8 15" id="KW-0346">Stress response</keyword>
<feature type="domain" description="Lon N-terminal" evidence="22">
    <location>
        <begin position="37"/>
        <end position="243"/>
    </location>
</feature>
<protein>
    <recommendedName>
        <fullName evidence="13 15">Lon protease</fullName>
        <ecNumber evidence="12 15">3.4.21.53</ecNumber>
    </recommendedName>
    <alternativeName>
        <fullName evidence="14 15">ATP-dependent protease La</fullName>
    </alternativeName>
</protein>
<evidence type="ECO:0000256" key="13">
    <source>
        <dbReference type="ARBA" id="ARBA00071934"/>
    </source>
</evidence>
<proteinExistence type="evidence at transcript level"/>
<keyword evidence="7 15" id="KW-0067">ATP-binding</keyword>
<keyword evidence="5 15" id="KW-0378">Hydrolase</keyword>
<dbReference type="GO" id="GO:0016887">
    <property type="term" value="F:ATP hydrolysis activity"/>
    <property type="evidence" value="ECO:0007669"/>
    <property type="project" value="UniProtKB-UniRule"/>
</dbReference>
<dbReference type="Pfam" id="PF22667">
    <property type="entry name" value="Lon_lid"/>
    <property type="match status" value="1"/>
</dbReference>
<dbReference type="SUPFAM" id="SSF52540">
    <property type="entry name" value="P-loop containing nucleoside triphosphate hydrolases"/>
    <property type="match status" value="1"/>
</dbReference>
<comment type="similarity">
    <text evidence="15 16 19 20">Belongs to the peptidase S16 family.</text>
</comment>
<dbReference type="PIRSF" id="PIRSF001174">
    <property type="entry name" value="Lon_proteas"/>
    <property type="match status" value="1"/>
</dbReference>
<dbReference type="InterPro" id="IPR008268">
    <property type="entry name" value="Peptidase_S16_AS"/>
</dbReference>
<evidence type="ECO:0000256" key="14">
    <source>
        <dbReference type="ARBA" id="ARBA00082722"/>
    </source>
</evidence>
<dbReference type="GO" id="GO:0004176">
    <property type="term" value="F:ATP-dependent peptidase activity"/>
    <property type="evidence" value="ECO:0007669"/>
    <property type="project" value="UniProtKB-UniRule"/>
</dbReference>
<dbReference type="PROSITE" id="PS51787">
    <property type="entry name" value="LON_N"/>
    <property type="match status" value="1"/>
</dbReference>
<evidence type="ECO:0000256" key="15">
    <source>
        <dbReference type="HAMAP-Rule" id="MF_01973"/>
    </source>
</evidence>
<sequence>MSTPLISTQSIRVLKNVLQFSILQPLILITMPAVKKPQILVVRNQVIFPYNGFELDVGRERSKKLIKALKNLKTKRLVLVTQKNSDQLNPEFDDIYHCGTLCDIDEIIEVPSEDGKTADYKIKGKGLQRVAITSFSDADLTKYDHHFLNSTLTENKALDKLLERIFPDKEDFAEILDSLNSFLELQELKKLSKVPKDIKRYDIITFKLASLIFKDITLQQAILEENDIEKRLQKIIGSGIEDLGHISEEARAKQRESEFDKIDNRITRKVNEQLSRQQRDFYLREKLRVIREEIGMTSKKEDEVSNIRKKLEENPYPEHIKKRILSELDHFENSSSSSQESTLTKTYIDTLMNLPWWQESKDNADVKNLIKILNKNHSGLDKVKERVVEYLAVQLRTKKLKGPIMCLVGPPGVGKSSLAKSIAEALNKRFVKVSLGGVHDESEIRGHRKTYLGSMPGRILKGMARAKVINPLFLLDEIDKMTSSNQGYPSGALLEVLDPELNNKFSDNYVEEDYDLSKVMFVATANYIEDIPEALLDRMEVIELTSYTEQEKLQITKSHLVKRCLDDAEIKTDDLKFTDEGISYIIKFYTREAGVRQLERLIQQIVRKYIVNLQKTGEQQVVVDVDLVKKYLKKEIFDYTVRDEDALPGIVNGMAYTPTGGDLLPIEVTHVAGKGDLILTGNLKQTMRESASVALGYVKANAQSFNINPNLFKKVDINIHVPGGGIPKDGPSAGAALVTAIISSLTGKKVDPKIAMTGEITLRGKVMTIGGVKEKTISAYRGGVRTIFMPEKNERYLDEVPKDIVKDLEIILVKEYKDIYNKIFN</sequence>
<evidence type="ECO:0000259" key="22">
    <source>
        <dbReference type="PROSITE" id="PS51787"/>
    </source>
</evidence>
<name>A0AB38W8A4_MYCPM</name>
<dbReference type="InterPro" id="IPR014721">
    <property type="entry name" value="Ribsml_uS5_D2-typ_fold_subgr"/>
</dbReference>
<dbReference type="EMBL" id="LR214945">
    <property type="protein sequence ID" value="VEU57154.1"/>
    <property type="molecule type" value="Genomic_DNA"/>
</dbReference>
<dbReference type="SMART" id="SM00382">
    <property type="entry name" value="AAA"/>
    <property type="match status" value="1"/>
</dbReference>
<evidence type="ECO:0000256" key="19">
    <source>
        <dbReference type="PROSITE-ProRule" id="PRU01122"/>
    </source>
</evidence>
<feature type="active site" evidence="15 17">
    <location>
        <position position="732"/>
    </location>
</feature>
<dbReference type="CDD" id="cd19500">
    <property type="entry name" value="RecA-like_Lon"/>
    <property type="match status" value="1"/>
</dbReference>
<dbReference type="Pfam" id="PF02190">
    <property type="entry name" value="LON_substr_bdg"/>
    <property type="match status" value="1"/>
</dbReference>
<dbReference type="HAMAP" id="MF_01973">
    <property type="entry name" value="lon_bact"/>
    <property type="match status" value="1"/>
</dbReference>
<keyword evidence="4 15" id="KW-0547">Nucleotide-binding</keyword>
<dbReference type="Gene3D" id="1.20.5.5270">
    <property type="match status" value="1"/>
</dbReference>
<evidence type="ECO:0000256" key="9">
    <source>
        <dbReference type="ARBA" id="ARBA00026070"/>
    </source>
</evidence>
<evidence type="ECO:0000256" key="11">
    <source>
        <dbReference type="ARBA" id="ARBA00053875"/>
    </source>
</evidence>
<evidence type="ECO:0000256" key="6">
    <source>
        <dbReference type="ARBA" id="ARBA00022825"/>
    </source>
</evidence>
<dbReference type="GO" id="GO:0004252">
    <property type="term" value="F:serine-type endopeptidase activity"/>
    <property type="evidence" value="ECO:0007669"/>
    <property type="project" value="UniProtKB-UniRule"/>
</dbReference>
<evidence type="ECO:0000256" key="3">
    <source>
        <dbReference type="ARBA" id="ARBA00022670"/>
    </source>
</evidence>
<feature type="domain" description="Lon proteolytic" evidence="21">
    <location>
        <begin position="645"/>
        <end position="825"/>
    </location>
</feature>